<sequence>MAATAVDGQAAEAGQVAVVVTVADGVVTIRLNRPKKGNALTPAAVEALRAAVAAAGDDTAVHAVVVTGTGKYFCTGMDLSAGNQEAMRAKAGRADGRDGAGGGKGVADFIGVFEELATLAKPTLAVLNGPALGGGVGLAFACDLRVGKADDYIAFTEVKRGLVPAMISTYIVPQLGPFFSRELMLTGRRTSLQRLYEMGAMTKVAESEAGVELLVATLMDELRTSAPAAMAATKKLIGFVATHPHAEAMAEAVGVFKASLRSPETLHGLEAWRKRQAPDWKPFRLGSKL</sequence>
<dbReference type="OMA" id="ELVHYEV"/>
<evidence type="ECO:0000313" key="2">
    <source>
        <dbReference type="EMBL" id="KNC49259.1"/>
    </source>
</evidence>
<dbReference type="Gene3D" id="1.10.12.10">
    <property type="entry name" value="Lyase 2-enoyl-coa Hydratase, Chain A, domain 2"/>
    <property type="match status" value="1"/>
</dbReference>
<comment type="similarity">
    <text evidence="1">Belongs to the enoyl-CoA hydratase/isomerase family.</text>
</comment>
<dbReference type="AlphaFoldDB" id="A0A0L0DA76"/>
<dbReference type="Proteomes" id="UP000054408">
    <property type="component" value="Unassembled WGS sequence"/>
</dbReference>
<dbReference type="STRING" id="461836.A0A0L0DA76"/>
<evidence type="ECO:0000313" key="3">
    <source>
        <dbReference type="Proteomes" id="UP000054408"/>
    </source>
</evidence>
<dbReference type="InterPro" id="IPR029045">
    <property type="entry name" value="ClpP/crotonase-like_dom_sf"/>
</dbReference>
<dbReference type="GeneID" id="25564696"/>
<dbReference type="CDD" id="cd06558">
    <property type="entry name" value="crotonase-like"/>
    <property type="match status" value="1"/>
</dbReference>
<dbReference type="EMBL" id="GL349454">
    <property type="protein sequence ID" value="KNC49259.1"/>
    <property type="molecule type" value="Genomic_DNA"/>
</dbReference>
<dbReference type="PANTHER" id="PTHR42964:SF1">
    <property type="entry name" value="POLYKETIDE BIOSYNTHESIS ENOYL-COA HYDRATASE PKSH-RELATED"/>
    <property type="match status" value="1"/>
</dbReference>
<dbReference type="InterPro" id="IPR001753">
    <property type="entry name" value="Enoyl-CoA_hydra/iso"/>
</dbReference>
<protein>
    <submittedName>
        <fullName evidence="2">Enoyl-CoA hydratase/isomerase</fullName>
    </submittedName>
</protein>
<dbReference type="OrthoDB" id="448450at2759"/>
<keyword evidence="3" id="KW-1185">Reference proteome</keyword>
<accession>A0A0L0DA76</accession>
<organism evidence="2 3">
    <name type="scientific">Thecamonas trahens ATCC 50062</name>
    <dbReference type="NCBI Taxonomy" id="461836"/>
    <lineage>
        <taxon>Eukaryota</taxon>
        <taxon>Apusozoa</taxon>
        <taxon>Apusomonadida</taxon>
        <taxon>Apusomonadidae</taxon>
        <taxon>Thecamonas</taxon>
    </lineage>
</organism>
<dbReference type="InterPro" id="IPR014748">
    <property type="entry name" value="Enoyl-CoA_hydra_C"/>
</dbReference>
<dbReference type="GO" id="GO:0016853">
    <property type="term" value="F:isomerase activity"/>
    <property type="evidence" value="ECO:0007669"/>
    <property type="project" value="UniProtKB-KW"/>
</dbReference>
<dbReference type="RefSeq" id="XP_013757973.1">
    <property type="nucleotide sequence ID" value="XM_013902519.1"/>
</dbReference>
<name>A0A0L0DA76_THETB</name>
<keyword evidence="2" id="KW-0413">Isomerase</keyword>
<reference evidence="2 3" key="1">
    <citation type="submission" date="2010-05" db="EMBL/GenBank/DDBJ databases">
        <title>The Genome Sequence of Thecamonas trahens ATCC 50062.</title>
        <authorList>
            <consortium name="The Broad Institute Genome Sequencing Platform"/>
            <person name="Russ C."/>
            <person name="Cuomo C."/>
            <person name="Shea T."/>
            <person name="Young S.K."/>
            <person name="Zeng Q."/>
            <person name="Koehrsen M."/>
            <person name="Haas B."/>
            <person name="Borodovsky M."/>
            <person name="Guigo R."/>
            <person name="Alvarado L."/>
            <person name="Berlin A."/>
            <person name="Bochicchio J."/>
            <person name="Borenstein D."/>
            <person name="Chapman S."/>
            <person name="Chen Z."/>
            <person name="Freedman E."/>
            <person name="Gellesch M."/>
            <person name="Goldberg J."/>
            <person name="Griggs A."/>
            <person name="Gujja S."/>
            <person name="Heilman E."/>
            <person name="Heiman D."/>
            <person name="Hepburn T."/>
            <person name="Howarth C."/>
            <person name="Jen D."/>
            <person name="Larson L."/>
            <person name="Mehta T."/>
            <person name="Park D."/>
            <person name="Pearson M."/>
            <person name="Roberts A."/>
            <person name="Saif S."/>
            <person name="Shenoy N."/>
            <person name="Sisk P."/>
            <person name="Stolte C."/>
            <person name="Sykes S."/>
            <person name="Thomson T."/>
            <person name="Walk T."/>
            <person name="White J."/>
            <person name="Yandava C."/>
            <person name="Burger G."/>
            <person name="Gray M.W."/>
            <person name="Holland P.W.H."/>
            <person name="King N."/>
            <person name="Lang F.B.F."/>
            <person name="Roger A.J."/>
            <person name="Ruiz-Trillo I."/>
            <person name="Lander E."/>
            <person name="Nusbaum C."/>
        </authorList>
    </citation>
    <scope>NUCLEOTIDE SEQUENCE [LARGE SCALE GENOMIC DNA]</scope>
    <source>
        <strain evidence="2 3">ATCC 50062</strain>
    </source>
</reference>
<dbReference type="SUPFAM" id="SSF52096">
    <property type="entry name" value="ClpP/crotonase"/>
    <property type="match status" value="1"/>
</dbReference>
<proteinExistence type="inferred from homology"/>
<dbReference type="InterPro" id="IPR051683">
    <property type="entry name" value="Enoyl-CoA_Hydratase/Isomerase"/>
</dbReference>
<dbReference type="PANTHER" id="PTHR42964">
    <property type="entry name" value="ENOYL-COA HYDRATASE"/>
    <property type="match status" value="1"/>
</dbReference>
<dbReference type="Gene3D" id="3.90.226.10">
    <property type="entry name" value="2-enoyl-CoA Hydratase, Chain A, domain 1"/>
    <property type="match status" value="1"/>
</dbReference>
<evidence type="ECO:0000256" key="1">
    <source>
        <dbReference type="ARBA" id="ARBA00005254"/>
    </source>
</evidence>
<dbReference type="eggNOG" id="KOG1681">
    <property type="taxonomic scope" value="Eukaryota"/>
</dbReference>
<gene>
    <name evidence="2" type="ORF">AMSG_05254</name>
</gene>
<dbReference type="Pfam" id="PF00378">
    <property type="entry name" value="ECH_1"/>
    <property type="match status" value="1"/>
</dbReference>